<protein>
    <submittedName>
        <fullName evidence="2">Uncharacterized protein</fullName>
    </submittedName>
</protein>
<feature type="compositionally biased region" description="Basic and acidic residues" evidence="1">
    <location>
        <begin position="186"/>
        <end position="199"/>
    </location>
</feature>
<feature type="compositionally biased region" description="Basic and acidic residues" evidence="1">
    <location>
        <begin position="66"/>
        <end position="78"/>
    </location>
</feature>
<dbReference type="Proteomes" id="UP001151760">
    <property type="component" value="Unassembled WGS sequence"/>
</dbReference>
<feature type="compositionally biased region" description="Basic and acidic residues" evidence="1">
    <location>
        <begin position="16"/>
        <end position="27"/>
    </location>
</feature>
<evidence type="ECO:0000313" key="3">
    <source>
        <dbReference type="Proteomes" id="UP001151760"/>
    </source>
</evidence>
<organism evidence="2 3">
    <name type="scientific">Tanacetum coccineum</name>
    <dbReference type="NCBI Taxonomy" id="301880"/>
    <lineage>
        <taxon>Eukaryota</taxon>
        <taxon>Viridiplantae</taxon>
        <taxon>Streptophyta</taxon>
        <taxon>Embryophyta</taxon>
        <taxon>Tracheophyta</taxon>
        <taxon>Spermatophyta</taxon>
        <taxon>Magnoliopsida</taxon>
        <taxon>eudicotyledons</taxon>
        <taxon>Gunneridae</taxon>
        <taxon>Pentapetalae</taxon>
        <taxon>asterids</taxon>
        <taxon>campanulids</taxon>
        <taxon>Asterales</taxon>
        <taxon>Asteraceae</taxon>
        <taxon>Asteroideae</taxon>
        <taxon>Anthemideae</taxon>
        <taxon>Anthemidinae</taxon>
        <taxon>Tanacetum</taxon>
    </lineage>
</organism>
<keyword evidence="3" id="KW-1185">Reference proteome</keyword>
<gene>
    <name evidence="2" type="ORF">Tco_0725343</name>
</gene>
<reference evidence="2" key="2">
    <citation type="submission" date="2022-01" db="EMBL/GenBank/DDBJ databases">
        <authorList>
            <person name="Yamashiro T."/>
            <person name="Shiraishi A."/>
            <person name="Satake H."/>
            <person name="Nakayama K."/>
        </authorList>
    </citation>
    <scope>NUCLEOTIDE SEQUENCE</scope>
</reference>
<comment type="caution">
    <text evidence="2">The sequence shown here is derived from an EMBL/GenBank/DDBJ whole genome shotgun (WGS) entry which is preliminary data.</text>
</comment>
<feature type="compositionally biased region" description="Acidic residues" evidence="1">
    <location>
        <begin position="54"/>
        <end position="65"/>
    </location>
</feature>
<dbReference type="EMBL" id="BQNB010010305">
    <property type="protein sequence ID" value="GJS75462.1"/>
    <property type="molecule type" value="Genomic_DNA"/>
</dbReference>
<feature type="compositionally biased region" description="Polar residues" evidence="1">
    <location>
        <begin position="219"/>
        <end position="230"/>
    </location>
</feature>
<accession>A0ABQ4YF32</accession>
<feature type="compositionally biased region" description="Basic and acidic residues" evidence="1">
    <location>
        <begin position="39"/>
        <end position="53"/>
    </location>
</feature>
<feature type="region of interest" description="Disordered" evidence="1">
    <location>
        <begin position="1"/>
        <end position="78"/>
    </location>
</feature>
<feature type="region of interest" description="Disordered" evidence="1">
    <location>
        <begin position="180"/>
        <end position="255"/>
    </location>
</feature>
<sequence length="276" mass="32223">MKSLKVTIKQKHVVKGRKDDESYDSKFDNSMIDDDIDDFGIRIEPGSHKKNPEVVDDDDDETEKADDEKMNDDEKKNETGAIHRMCMRQGYMIQHMEKKYVTVSNLKPVVAETIIQEHDAFQVEVLALVLKEFAYHAPRIIEELFKSYVSNNIIQVHPTTNQTNDPELWDVLKHTFEKSSTSNTSCRDDDFHSQYHDDHQEDDAPPEGEKRVKRHKTFKSSNSVRGSLSKRSAKESTYYVSKQQQQQQQEWDTWDKETIIDEDEVILKDETPELII</sequence>
<proteinExistence type="predicted"/>
<evidence type="ECO:0000313" key="2">
    <source>
        <dbReference type="EMBL" id="GJS75462.1"/>
    </source>
</evidence>
<name>A0ABQ4YF32_9ASTR</name>
<reference evidence="2" key="1">
    <citation type="journal article" date="2022" name="Int. J. Mol. Sci.">
        <title>Draft Genome of Tanacetum Coccineum: Genomic Comparison of Closely Related Tanacetum-Family Plants.</title>
        <authorList>
            <person name="Yamashiro T."/>
            <person name="Shiraishi A."/>
            <person name="Nakayama K."/>
            <person name="Satake H."/>
        </authorList>
    </citation>
    <scope>NUCLEOTIDE SEQUENCE</scope>
</reference>
<evidence type="ECO:0000256" key="1">
    <source>
        <dbReference type="SAM" id="MobiDB-lite"/>
    </source>
</evidence>